<feature type="transmembrane region" description="Helical" evidence="1">
    <location>
        <begin position="33"/>
        <end position="51"/>
    </location>
</feature>
<accession>A0ABM7SBW3</accession>
<feature type="transmembrane region" description="Helical" evidence="1">
    <location>
        <begin position="85"/>
        <end position="106"/>
    </location>
</feature>
<organism evidence="2 3">
    <name type="scientific">Flavobacterium okayamense</name>
    <dbReference type="NCBI Taxonomy" id="2830782"/>
    <lineage>
        <taxon>Bacteria</taxon>
        <taxon>Pseudomonadati</taxon>
        <taxon>Bacteroidota</taxon>
        <taxon>Flavobacteriia</taxon>
        <taxon>Flavobacteriales</taxon>
        <taxon>Flavobacteriaceae</taxon>
        <taxon>Flavobacterium</taxon>
    </lineage>
</organism>
<evidence type="ECO:0000313" key="3">
    <source>
        <dbReference type="Proteomes" id="UP000825258"/>
    </source>
</evidence>
<dbReference type="RefSeq" id="WP_221259868.1">
    <property type="nucleotide sequence ID" value="NZ_AP024749.1"/>
</dbReference>
<sequence length="116" mass="13720">MKQVNYINILLYGITLTFYIMFFTIFIAMMLQVVLGIYQVLLALILTYKFYAKFKNFLLKYWISATISLTAIYFLNQIFKTNNDFIQISVMLIIPMSIATYFTITLNKIAKTYEKK</sequence>
<proteinExistence type="predicted"/>
<keyword evidence="1" id="KW-0472">Membrane</keyword>
<dbReference type="EMBL" id="AP024749">
    <property type="protein sequence ID" value="BCY28266.1"/>
    <property type="molecule type" value="Genomic_DNA"/>
</dbReference>
<evidence type="ECO:0000256" key="1">
    <source>
        <dbReference type="SAM" id="Phobius"/>
    </source>
</evidence>
<keyword evidence="3" id="KW-1185">Reference proteome</keyword>
<feature type="transmembrane region" description="Helical" evidence="1">
    <location>
        <begin position="58"/>
        <end position="79"/>
    </location>
</feature>
<feature type="transmembrane region" description="Helical" evidence="1">
    <location>
        <begin position="7"/>
        <end position="27"/>
    </location>
</feature>
<name>A0ABM7SBW3_9FLAO</name>
<keyword evidence="1" id="KW-0812">Transmembrane</keyword>
<reference evidence="2 3" key="1">
    <citation type="submission" date="2021-06" db="EMBL/GenBank/DDBJ databases">
        <title>Whole genome sequences of Flavobacterium sp. KK2020170 and assembly.</title>
        <authorList>
            <person name="Kitahara K."/>
            <person name="Miyoshi S."/>
            <person name="Uesaka K."/>
        </authorList>
    </citation>
    <scope>NUCLEOTIDE SEQUENCE [LARGE SCALE GENOMIC DNA]</scope>
    <source>
        <strain evidence="2 3">KK2020170</strain>
    </source>
</reference>
<evidence type="ECO:0000313" key="2">
    <source>
        <dbReference type="EMBL" id="BCY28266.1"/>
    </source>
</evidence>
<dbReference type="Proteomes" id="UP000825258">
    <property type="component" value="Chromosome"/>
</dbReference>
<gene>
    <name evidence="2" type="ORF">KK2020170_11340</name>
</gene>
<protein>
    <submittedName>
        <fullName evidence="2">Uncharacterized protein</fullName>
    </submittedName>
</protein>
<keyword evidence="1" id="KW-1133">Transmembrane helix</keyword>